<dbReference type="GO" id="GO:0005634">
    <property type="term" value="C:nucleus"/>
    <property type="evidence" value="ECO:0007669"/>
    <property type="project" value="UniProtKB-SubCell"/>
</dbReference>
<dbReference type="STRING" id="1093900.A0A507B3D4"/>
<dbReference type="PANTHER" id="PTHR47338:SF5">
    <property type="entry name" value="ZN(II)2CYS6 TRANSCRIPTION FACTOR (EUROFUNG)"/>
    <property type="match status" value="1"/>
</dbReference>
<evidence type="ECO:0000256" key="1">
    <source>
        <dbReference type="ARBA" id="ARBA00004123"/>
    </source>
</evidence>
<evidence type="ECO:0000256" key="3">
    <source>
        <dbReference type="ARBA" id="ARBA00023015"/>
    </source>
</evidence>
<keyword evidence="8" id="KW-1185">Reference proteome</keyword>
<feature type="domain" description="Zn(2)-C6 fungal-type" evidence="6">
    <location>
        <begin position="35"/>
        <end position="65"/>
    </location>
</feature>
<sequence length="623" mass="70175">MDDTVEDTFMPHHLLTNERPAGSRRKRTTARTALACTYCRRRKAKCSGDWPSCRACIKSKRECQYPGLQPPATVIEDEDSVDSSSLKRQVPNHRLSDANGRFIPDFVTGDVPATTISDRYAELARKELVRIYEEPSLVTIQCCLVLCVLDVGEGAELRAWLRLGHAARLCQLLLLHKQDSNLGLMDWGGQTPPTSVTAIECRRRTFWSCFCLERLLANGRDRVATFVVEDITTCLPQTEERFIYGQHDPTRTLHHHDSHPDHHAQGSGSLLAYTVQIVEISSRIVAWSGRGGRHLNHTAPWVEGMPFRALENALEEWSHLPEHLQYTPQNATAITAMGSGRLWAIMWMIYFQAKTILYREYLPFTPKPEYNPVNGPCDGPVLQPAAAEAPEGFWYNSAVQMVESANAISDLYQFMKTRDLGADTFPFHGLGLMAAASIHTMYSIFDWKAIVGKDVSREFLCKDMDAFNHLGQRWSLAVHWIRQVSLYYKLNYLTKRSWTSRSEISMPIKDIKDGIVNYLRQISPNDRAARDANLKSTFDFESWITALESSVGDDEAAGQGVSDGQYPTPSASEVAQAREIVFHDDPMDTYGFFSLDGLDSIFSEDRGVGAVLENWGSWPAHGM</sequence>
<dbReference type="SUPFAM" id="SSF57701">
    <property type="entry name" value="Zn2/Cys6 DNA-binding domain"/>
    <property type="match status" value="1"/>
</dbReference>
<proteinExistence type="predicted"/>
<dbReference type="SMART" id="SM00906">
    <property type="entry name" value="Fungal_trans"/>
    <property type="match status" value="1"/>
</dbReference>
<dbReference type="InterPro" id="IPR036864">
    <property type="entry name" value="Zn2-C6_fun-type_DNA-bd_sf"/>
</dbReference>
<keyword evidence="4" id="KW-0804">Transcription</keyword>
<dbReference type="PROSITE" id="PS00463">
    <property type="entry name" value="ZN2_CY6_FUNGAL_1"/>
    <property type="match status" value="1"/>
</dbReference>
<reference evidence="7 8" key="1">
    <citation type="submission" date="2019-06" db="EMBL/GenBank/DDBJ databases">
        <title>Draft genome sequence of the filamentous fungus Phialemoniopsis curvata isolated from diesel fuel.</title>
        <authorList>
            <person name="Varaljay V.A."/>
            <person name="Lyon W.J."/>
            <person name="Crouch A.L."/>
            <person name="Drake C.E."/>
            <person name="Hollomon J.M."/>
            <person name="Nadeau L.J."/>
            <person name="Nunn H.S."/>
            <person name="Stevenson B.S."/>
            <person name="Bojanowski C.L."/>
            <person name="Crookes-Goodson W.J."/>
        </authorList>
    </citation>
    <scope>NUCLEOTIDE SEQUENCE [LARGE SCALE GENOMIC DNA]</scope>
    <source>
        <strain evidence="7 8">D216</strain>
    </source>
</reference>
<dbReference type="SMART" id="SM00066">
    <property type="entry name" value="GAL4"/>
    <property type="match status" value="1"/>
</dbReference>
<dbReference type="Pfam" id="PF00172">
    <property type="entry name" value="Zn_clus"/>
    <property type="match status" value="1"/>
</dbReference>
<evidence type="ECO:0000256" key="2">
    <source>
        <dbReference type="ARBA" id="ARBA00022723"/>
    </source>
</evidence>
<dbReference type="Pfam" id="PF04082">
    <property type="entry name" value="Fungal_trans"/>
    <property type="match status" value="1"/>
</dbReference>
<dbReference type="InParanoid" id="A0A507B3D4"/>
<dbReference type="OrthoDB" id="5139995at2759"/>
<gene>
    <name evidence="7" type="ORF">E0L32_007782</name>
</gene>
<dbReference type="PANTHER" id="PTHR47338">
    <property type="entry name" value="ZN(II)2CYS6 TRANSCRIPTION FACTOR (EUROFUNG)-RELATED"/>
    <property type="match status" value="1"/>
</dbReference>
<evidence type="ECO:0000313" key="8">
    <source>
        <dbReference type="Proteomes" id="UP000319257"/>
    </source>
</evidence>
<dbReference type="InterPro" id="IPR050815">
    <property type="entry name" value="TF_fung"/>
</dbReference>
<protein>
    <recommendedName>
        <fullName evidence="6">Zn(2)-C6 fungal-type domain-containing protein</fullName>
    </recommendedName>
</protein>
<keyword evidence="5" id="KW-0539">Nucleus</keyword>
<dbReference type="Gene3D" id="4.10.240.10">
    <property type="entry name" value="Zn(2)-C6 fungal-type DNA-binding domain"/>
    <property type="match status" value="1"/>
</dbReference>
<keyword evidence="2" id="KW-0479">Metal-binding</keyword>
<accession>A0A507B3D4</accession>
<dbReference type="GO" id="GO:0000981">
    <property type="term" value="F:DNA-binding transcription factor activity, RNA polymerase II-specific"/>
    <property type="evidence" value="ECO:0007669"/>
    <property type="project" value="InterPro"/>
</dbReference>
<evidence type="ECO:0000259" key="6">
    <source>
        <dbReference type="PROSITE" id="PS50048"/>
    </source>
</evidence>
<dbReference type="GeneID" id="41975229"/>
<keyword evidence="3" id="KW-0805">Transcription regulation</keyword>
<dbReference type="InterPro" id="IPR007219">
    <property type="entry name" value="XnlR_reg_dom"/>
</dbReference>
<dbReference type="RefSeq" id="XP_030993282.1">
    <property type="nucleotide sequence ID" value="XM_031142563.1"/>
</dbReference>
<comment type="caution">
    <text evidence="7">The sequence shown here is derived from an EMBL/GenBank/DDBJ whole genome shotgun (WGS) entry which is preliminary data.</text>
</comment>
<evidence type="ECO:0000313" key="7">
    <source>
        <dbReference type="EMBL" id="TPX11571.1"/>
    </source>
</evidence>
<dbReference type="GO" id="GO:0008270">
    <property type="term" value="F:zinc ion binding"/>
    <property type="evidence" value="ECO:0007669"/>
    <property type="project" value="InterPro"/>
</dbReference>
<dbReference type="CDD" id="cd12148">
    <property type="entry name" value="fungal_TF_MHR"/>
    <property type="match status" value="1"/>
</dbReference>
<dbReference type="CDD" id="cd00067">
    <property type="entry name" value="GAL4"/>
    <property type="match status" value="1"/>
</dbReference>
<dbReference type="Proteomes" id="UP000319257">
    <property type="component" value="Unassembled WGS sequence"/>
</dbReference>
<evidence type="ECO:0000256" key="5">
    <source>
        <dbReference type="ARBA" id="ARBA00023242"/>
    </source>
</evidence>
<dbReference type="PROSITE" id="PS50048">
    <property type="entry name" value="ZN2_CY6_FUNGAL_2"/>
    <property type="match status" value="1"/>
</dbReference>
<organism evidence="7 8">
    <name type="scientific">Thyridium curvatum</name>
    <dbReference type="NCBI Taxonomy" id="1093900"/>
    <lineage>
        <taxon>Eukaryota</taxon>
        <taxon>Fungi</taxon>
        <taxon>Dikarya</taxon>
        <taxon>Ascomycota</taxon>
        <taxon>Pezizomycotina</taxon>
        <taxon>Sordariomycetes</taxon>
        <taxon>Sordariomycetidae</taxon>
        <taxon>Thyridiales</taxon>
        <taxon>Thyridiaceae</taxon>
        <taxon>Thyridium</taxon>
    </lineage>
</organism>
<dbReference type="AlphaFoldDB" id="A0A507B3D4"/>
<evidence type="ECO:0000256" key="4">
    <source>
        <dbReference type="ARBA" id="ARBA00023163"/>
    </source>
</evidence>
<comment type="subcellular location">
    <subcellularLocation>
        <location evidence="1">Nucleus</location>
    </subcellularLocation>
</comment>
<dbReference type="GO" id="GO:0006351">
    <property type="term" value="P:DNA-templated transcription"/>
    <property type="evidence" value="ECO:0007669"/>
    <property type="project" value="InterPro"/>
</dbReference>
<dbReference type="EMBL" id="SKBQ01000048">
    <property type="protein sequence ID" value="TPX11571.1"/>
    <property type="molecule type" value="Genomic_DNA"/>
</dbReference>
<dbReference type="GO" id="GO:0003677">
    <property type="term" value="F:DNA binding"/>
    <property type="evidence" value="ECO:0007669"/>
    <property type="project" value="InterPro"/>
</dbReference>
<dbReference type="InterPro" id="IPR001138">
    <property type="entry name" value="Zn2Cys6_DnaBD"/>
</dbReference>
<name>A0A507B3D4_9PEZI</name>